<feature type="compositionally biased region" description="Pro residues" evidence="1">
    <location>
        <begin position="444"/>
        <end position="456"/>
    </location>
</feature>
<dbReference type="InterPro" id="IPR015252">
    <property type="entry name" value="BRCA2_hlx"/>
</dbReference>
<feature type="compositionally biased region" description="Low complexity" evidence="1">
    <location>
        <begin position="9"/>
        <end position="29"/>
    </location>
</feature>
<dbReference type="GO" id="GO:0006355">
    <property type="term" value="P:regulation of DNA-templated transcription"/>
    <property type="evidence" value="ECO:0007669"/>
    <property type="project" value="TreeGrafter"/>
</dbReference>
<dbReference type="OrthoDB" id="21095at2759"/>
<protein>
    <submittedName>
        <fullName evidence="4">RHTO0S03e05754g1_1</fullName>
    </submittedName>
</protein>
<proteinExistence type="predicted"/>
<evidence type="ECO:0000259" key="3">
    <source>
        <dbReference type="Pfam" id="PF09169"/>
    </source>
</evidence>
<feature type="domain" description="BRCA2 OB1" evidence="2">
    <location>
        <begin position="854"/>
        <end position="975"/>
    </location>
</feature>
<accession>A0A061AM29</accession>
<dbReference type="InterPro" id="IPR015525">
    <property type="entry name" value="BRCA2"/>
</dbReference>
<gene>
    <name evidence="4" type="ORF">RHTO0S_03e05754g</name>
</gene>
<dbReference type="Gene3D" id="2.40.50.140">
    <property type="entry name" value="Nucleic acid-binding proteins"/>
    <property type="match status" value="3"/>
</dbReference>
<dbReference type="SUPFAM" id="SSF81872">
    <property type="entry name" value="BRCA2 helical domain"/>
    <property type="match status" value="1"/>
</dbReference>
<name>A0A061AM29_RHOTO</name>
<feature type="region of interest" description="Disordered" evidence="1">
    <location>
        <begin position="1"/>
        <end position="213"/>
    </location>
</feature>
<feature type="domain" description="Breast cancer type 2 susceptibility protein helical" evidence="3">
    <location>
        <begin position="798"/>
        <end position="850"/>
    </location>
</feature>
<dbReference type="SUPFAM" id="SSF50249">
    <property type="entry name" value="Nucleic acid-binding proteins"/>
    <property type="match status" value="2"/>
</dbReference>
<feature type="compositionally biased region" description="Basic and acidic residues" evidence="1">
    <location>
        <begin position="692"/>
        <end position="711"/>
    </location>
</feature>
<sequence length="1215" mass="130519">MADGPAHGSQSSSLSSLTPSPDRASSGSPSRKRPRLSSTSPPSPALDIAQSPAKRASGSLRAQETYGELLQGLDDEDFRMLPSSDPRGRGLEDEDDEGDAEGGSGELADGVIGKGEASEGADDSGVGLLPDVERSRDVEEGVEAEPPDVDEVEDAEFEGDDMWLGFDDADVGFDQPDTFPSSAFSALHPPSDRLDGATADGDAHDAAFTEPSEPRLSDFGFASVNSLAGGIGGFVFATRKPLVVSEQAMQRMKAMLDAEDHPADSPSRPADRQQPVARTKTPLARPLPLHQPTLPSAAVPPTAASIGSTLEALGGFATAGGTAVAAPSADAFALAQQRLQGSSSPAPAAAFASASTTALSAAPAFLGFQNAAGRSIDMPSEEAMQRARAHLDAPSSSPPPGSAPTRVMRPLRPKARLPAPTRDVFEAPPAGGRGSFTAGQPTFALPPPASRAPSPIPVERTGAAMALDTPTALRVRQASAKSSASDDGGLAAGRRTPLIPLINGGEKDGMQAKECAAEKDAETASSETMRSSKSPTPPAERASAASSDAIQPTAGPVPVAQQARRPPVAPGAVYPAPSRPGSFRPPLLSHTATPARRPHSAYTPLHPSRLVSPASVVSSSTPNPLLSQQRRLNFGMTPLRKPHHLANTRTATPGSGAGGKGFKTPWKDGKRPEGLTPMGLKDKLAAQKASVRKMDTSAKRSGDKKTSRLSEADLAKREKAKVFDLEAPLDFERYDLTFGMRPQTHYYEALQEIGIPDAVLDMDSTSGASYTFPCGRGVADAFSTLQALVAERMPEEKDLVTLPWVKNHWSLVLWKLASYVRSRPDLLDEWWSFERVMNQLRYRYEREVNRAERSAIKRIQEQDSPASLPMVLCVSQIRWDEPSDDSGADPDTLVIVGLELTDGWYRIRTNVDRTLKSACERGKIVVGSKIAVMGAKLDSSKDEGSDVLQALGRSTLMITGNSTSLAPWHAKLGFRPEPFIASLASISPAGGLVPLLDIYVDRVFPRGYTELRKGRSGENWGEEEEAARAKEWERGRKRIEAKMTDELEKAGVEEDELVELLREAVGRYDAAPTSASLNEEPDEILDRLESAPNKQAIIRKLTAQQVQACFALAQENAQASRYRAVEDLQKELADKYPPRQVRCFRVLRISDAREGTKSVKRTAQLTVWDAETFDADFFREGQRFMLSNTLPKGSWKPKDSEIGLATRRDSRWRRI</sequence>
<feature type="region of interest" description="Disordered" evidence="1">
    <location>
        <begin position="380"/>
        <end position="457"/>
    </location>
</feature>
<dbReference type="EMBL" id="LK052938">
    <property type="protein sequence ID" value="CDR38204.1"/>
    <property type="molecule type" value="Genomic_DNA"/>
</dbReference>
<feature type="region of interest" description="Disordered" evidence="1">
    <location>
        <begin position="645"/>
        <end position="711"/>
    </location>
</feature>
<feature type="compositionally biased region" description="Low complexity" evidence="1">
    <location>
        <begin position="478"/>
        <end position="493"/>
    </location>
</feature>
<dbReference type="PANTHER" id="PTHR11289">
    <property type="entry name" value="BREAST CANCER TYPE 2 SUSCEPTIBILITY PROTEIN BRCA2"/>
    <property type="match status" value="1"/>
</dbReference>
<evidence type="ECO:0000256" key="1">
    <source>
        <dbReference type="SAM" id="MobiDB-lite"/>
    </source>
</evidence>
<feature type="compositionally biased region" description="Basic and acidic residues" evidence="1">
    <location>
        <begin position="190"/>
        <end position="213"/>
    </location>
</feature>
<dbReference type="GO" id="GO:0000724">
    <property type="term" value="P:double-strand break repair via homologous recombination"/>
    <property type="evidence" value="ECO:0007669"/>
    <property type="project" value="InterPro"/>
</dbReference>
<feature type="region of interest" description="Disordered" evidence="1">
    <location>
        <begin position="257"/>
        <end position="278"/>
    </location>
</feature>
<evidence type="ECO:0000313" key="4">
    <source>
        <dbReference type="EMBL" id="CDR38204.1"/>
    </source>
</evidence>
<organism evidence="4">
    <name type="scientific">Rhodotorula toruloides</name>
    <name type="common">Yeast</name>
    <name type="synonym">Rhodosporidium toruloides</name>
    <dbReference type="NCBI Taxonomy" id="5286"/>
    <lineage>
        <taxon>Eukaryota</taxon>
        <taxon>Fungi</taxon>
        <taxon>Dikarya</taxon>
        <taxon>Basidiomycota</taxon>
        <taxon>Pucciniomycotina</taxon>
        <taxon>Microbotryomycetes</taxon>
        <taxon>Sporidiobolales</taxon>
        <taxon>Sporidiobolaceae</taxon>
        <taxon>Rhodotorula</taxon>
    </lineage>
</organism>
<dbReference type="Pfam" id="PF09103">
    <property type="entry name" value="BRCA-2_OB1"/>
    <property type="match status" value="1"/>
</dbReference>
<feature type="region of interest" description="Disordered" evidence="1">
    <location>
        <begin position="473"/>
        <end position="607"/>
    </location>
</feature>
<reference evidence="4" key="1">
    <citation type="journal article" date="2014" name="Genome Announc.">
        <title>Draft genome sequence of Rhodosporidium toruloides CECT1137, an oleaginous yeast of biotechnological interest.</title>
        <authorList>
            <person name="Morin N."/>
            <person name="Calcas X."/>
            <person name="Devillers H."/>
            <person name="Durrens P."/>
            <person name="Sherman D.J."/>
            <person name="Nicaud J.-M."/>
            <person name="Neuveglise C."/>
        </authorList>
    </citation>
    <scope>NUCLEOTIDE SEQUENCE</scope>
    <source>
        <strain evidence="4">CECT1137</strain>
    </source>
</reference>
<dbReference type="AlphaFoldDB" id="A0A061AM29"/>
<feature type="compositionally biased region" description="Acidic residues" evidence="1">
    <location>
        <begin position="140"/>
        <end position="171"/>
    </location>
</feature>
<dbReference type="PANTHER" id="PTHR11289:SF0">
    <property type="entry name" value="BREAST CANCER TYPE 2 SUSCEPTIBILITY PROTEIN"/>
    <property type="match status" value="1"/>
</dbReference>
<feature type="compositionally biased region" description="Basic and acidic residues" evidence="1">
    <location>
        <begin position="505"/>
        <end position="522"/>
    </location>
</feature>
<feature type="compositionally biased region" description="Low complexity" evidence="1">
    <location>
        <begin position="556"/>
        <end position="576"/>
    </location>
</feature>
<dbReference type="InterPro" id="IPR036315">
    <property type="entry name" value="BRCA2_hlx_sf"/>
</dbReference>
<dbReference type="InterPro" id="IPR012340">
    <property type="entry name" value="NA-bd_OB-fold"/>
</dbReference>
<evidence type="ECO:0000259" key="2">
    <source>
        <dbReference type="Pfam" id="PF09103"/>
    </source>
</evidence>
<feature type="compositionally biased region" description="Polar residues" evidence="1">
    <location>
        <begin position="523"/>
        <end position="534"/>
    </location>
</feature>
<dbReference type="InterPro" id="IPR015187">
    <property type="entry name" value="BRCA2_OB_1"/>
</dbReference>
<dbReference type="Pfam" id="PF09169">
    <property type="entry name" value="BRCA-2_helical"/>
    <property type="match status" value="1"/>
</dbReference>